<dbReference type="Gene3D" id="1.10.220.160">
    <property type="match status" value="1"/>
</dbReference>
<feature type="domain" description="MYND-type" evidence="7">
    <location>
        <begin position="7"/>
        <end position="43"/>
    </location>
</feature>
<evidence type="ECO:0000256" key="1">
    <source>
        <dbReference type="ARBA" id="ARBA00022723"/>
    </source>
</evidence>
<dbReference type="GO" id="GO:0008170">
    <property type="term" value="F:N-methyltransferase activity"/>
    <property type="evidence" value="ECO:0007669"/>
    <property type="project" value="UniProtKB-ARBA"/>
</dbReference>
<protein>
    <recommendedName>
        <fullName evidence="9">MYND-type domain-containing protein</fullName>
    </recommendedName>
</protein>
<evidence type="ECO:0008006" key="9">
    <source>
        <dbReference type="Google" id="ProtNLM"/>
    </source>
</evidence>
<dbReference type="Pfam" id="PF01753">
    <property type="entry name" value="zf-MYND"/>
    <property type="match status" value="1"/>
</dbReference>
<proteinExistence type="predicted"/>
<dbReference type="AlphaFoldDB" id="A0A1B6MGT1"/>
<dbReference type="Gene3D" id="6.10.140.2220">
    <property type="match status" value="2"/>
</dbReference>
<dbReference type="InterPro" id="IPR053010">
    <property type="entry name" value="SET_SmydA-8"/>
</dbReference>
<dbReference type="PROSITE" id="PS50280">
    <property type="entry name" value="SET"/>
    <property type="match status" value="1"/>
</dbReference>
<dbReference type="InterPro" id="IPR002893">
    <property type="entry name" value="Znf_MYND"/>
</dbReference>
<dbReference type="InterPro" id="IPR046341">
    <property type="entry name" value="SET_dom_sf"/>
</dbReference>
<name>A0A1B6MGT1_9HEMI</name>
<keyword evidence="2 4" id="KW-0863">Zinc-finger</keyword>
<dbReference type="CDD" id="cd20071">
    <property type="entry name" value="SET_SMYD"/>
    <property type="match status" value="1"/>
</dbReference>
<dbReference type="GO" id="GO:0008757">
    <property type="term" value="F:S-adenosylmethionine-dependent methyltransferase activity"/>
    <property type="evidence" value="ECO:0007669"/>
    <property type="project" value="UniProtKB-ARBA"/>
</dbReference>
<keyword evidence="1" id="KW-0479">Metal-binding</keyword>
<dbReference type="PROSITE" id="PS01360">
    <property type="entry name" value="ZF_MYND_1"/>
    <property type="match status" value="1"/>
</dbReference>
<gene>
    <name evidence="8" type="ORF">g.3726</name>
</gene>
<evidence type="ECO:0000259" key="7">
    <source>
        <dbReference type="PROSITE" id="PS50865"/>
    </source>
</evidence>
<dbReference type="PANTHER" id="PTHR46455">
    <property type="entry name" value="SET AND MYND DOMAIN CONTAINING, ARTHROPOD-SPECIFIC, MEMBER 4, ISOFORM A"/>
    <property type="match status" value="1"/>
</dbReference>
<dbReference type="PANTHER" id="PTHR46455:SF1">
    <property type="entry name" value="SET AND MYND DOMAIN CONTAINING, ARTHROPOD-SPECIFIC, MEMBER 2"/>
    <property type="match status" value="1"/>
</dbReference>
<dbReference type="InterPro" id="IPR001214">
    <property type="entry name" value="SET_dom"/>
</dbReference>
<dbReference type="SUPFAM" id="SSF82199">
    <property type="entry name" value="SET domain"/>
    <property type="match status" value="1"/>
</dbReference>
<feature type="coiled-coil region" evidence="5">
    <location>
        <begin position="366"/>
        <end position="393"/>
    </location>
</feature>
<organism evidence="8">
    <name type="scientific">Graphocephala atropunctata</name>
    <dbReference type="NCBI Taxonomy" id="36148"/>
    <lineage>
        <taxon>Eukaryota</taxon>
        <taxon>Metazoa</taxon>
        <taxon>Ecdysozoa</taxon>
        <taxon>Arthropoda</taxon>
        <taxon>Hexapoda</taxon>
        <taxon>Insecta</taxon>
        <taxon>Pterygota</taxon>
        <taxon>Neoptera</taxon>
        <taxon>Paraneoptera</taxon>
        <taxon>Hemiptera</taxon>
        <taxon>Auchenorrhyncha</taxon>
        <taxon>Membracoidea</taxon>
        <taxon>Cicadellidae</taxon>
        <taxon>Cicadellinae</taxon>
        <taxon>Cicadellini</taxon>
        <taxon>Graphocephala</taxon>
    </lineage>
</organism>
<evidence type="ECO:0000256" key="3">
    <source>
        <dbReference type="ARBA" id="ARBA00022833"/>
    </source>
</evidence>
<dbReference type="GO" id="GO:0008270">
    <property type="term" value="F:zinc ion binding"/>
    <property type="evidence" value="ECO:0007669"/>
    <property type="project" value="UniProtKB-KW"/>
</dbReference>
<sequence length="521" mass="59407">MSSASVCAVCRKPASQRCSVCKVVNYCGKEHQRQHWKLHKSECSCFQVVSSERLGRYMVAIRNIAAGEVVLRETPLVYGPKISSYPQCLACHRQLKGTSPDEDTPKQFYHCKKCNWPLCAPRCENSLMHKKECELMTKQNHKSIIVYKEPPQKEAAYCAILPLRCLLLDPQKLNEVLSLSSNLERRMSTPLYKIFKVNIVGFFHKALGLKQFDEETILKVTAILDTNAFEIRRKMGNIKMRGLYCKAAMMSHNCRPNTKHVFVGDDYTIVVMATTDIKKGDIISATYTQSLWSTQDRRQHLQTSKCFDCDCLRCVDPTEFGTYFSCILCSKCRGYVTSQKPLDPLADWKCQKCSHVIKARQMTFGNDTLKREIENTEKTIPTLELLLNKYLKEDSVLHVTNCHVVQSKYALVQLYGSKLSELSESQLEHAETLCTDLLELADKLDPGLTRFRGSLLYDLQAIKVIKVKAEFEKDFITKEKAQELLAEVTAILEEATIILKSEPDMGYSLQARLKELNDLCT</sequence>
<evidence type="ECO:0000256" key="2">
    <source>
        <dbReference type="ARBA" id="ARBA00022771"/>
    </source>
</evidence>
<keyword evidence="5" id="KW-0175">Coiled coil</keyword>
<evidence type="ECO:0000256" key="4">
    <source>
        <dbReference type="PROSITE-ProRule" id="PRU00134"/>
    </source>
</evidence>
<reference evidence="8" key="1">
    <citation type="submission" date="2015-11" db="EMBL/GenBank/DDBJ databases">
        <title>De novo transcriptome assembly of four potential Pierce s Disease insect vectors from Arizona vineyards.</title>
        <authorList>
            <person name="Tassone E.E."/>
        </authorList>
    </citation>
    <scope>NUCLEOTIDE SEQUENCE</scope>
</reference>
<feature type="domain" description="SET" evidence="6">
    <location>
        <begin position="44"/>
        <end position="288"/>
    </location>
</feature>
<dbReference type="Pfam" id="PF00856">
    <property type="entry name" value="SET"/>
    <property type="match status" value="1"/>
</dbReference>
<evidence type="ECO:0000256" key="5">
    <source>
        <dbReference type="SAM" id="Coils"/>
    </source>
</evidence>
<dbReference type="EMBL" id="GEBQ01004820">
    <property type="protein sequence ID" value="JAT35157.1"/>
    <property type="molecule type" value="Transcribed_RNA"/>
</dbReference>
<dbReference type="SUPFAM" id="SSF144232">
    <property type="entry name" value="HIT/MYND zinc finger-like"/>
    <property type="match status" value="1"/>
</dbReference>
<dbReference type="Gene3D" id="2.170.270.10">
    <property type="entry name" value="SET domain"/>
    <property type="match status" value="1"/>
</dbReference>
<dbReference type="PROSITE" id="PS50865">
    <property type="entry name" value="ZF_MYND_2"/>
    <property type="match status" value="1"/>
</dbReference>
<evidence type="ECO:0000313" key="8">
    <source>
        <dbReference type="EMBL" id="JAT35157.1"/>
    </source>
</evidence>
<keyword evidence="3" id="KW-0862">Zinc</keyword>
<dbReference type="SMART" id="SM00317">
    <property type="entry name" value="SET"/>
    <property type="match status" value="1"/>
</dbReference>
<evidence type="ECO:0000259" key="6">
    <source>
        <dbReference type="PROSITE" id="PS50280"/>
    </source>
</evidence>
<dbReference type="GO" id="GO:0008276">
    <property type="term" value="F:protein methyltransferase activity"/>
    <property type="evidence" value="ECO:0007669"/>
    <property type="project" value="UniProtKB-ARBA"/>
</dbReference>
<accession>A0A1B6MGT1</accession>